<organism evidence="1 2">
    <name type="scientific">Paenibacillus curdlanolyticus YK9</name>
    <dbReference type="NCBI Taxonomy" id="717606"/>
    <lineage>
        <taxon>Bacteria</taxon>
        <taxon>Bacillati</taxon>
        <taxon>Bacillota</taxon>
        <taxon>Bacilli</taxon>
        <taxon>Bacillales</taxon>
        <taxon>Paenibacillaceae</taxon>
        <taxon>Paenibacillus</taxon>
    </lineage>
</organism>
<dbReference type="eggNOG" id="ENOG50333UF">
    <property type="taxonomic scope" value="Bacteria"/>
</dbReference>
<name>E0I5B1_9BACL</name>
<evidence type="ECO:0000313" key="1">
    <source>
        <dbReference type="EMBL" id="EFM12153.1"/>
    </source>
</evidence>
<dbReference type="Proteomes" id="UP000005387">
    <property type="component" value="Unassembled WGS sequence"/>
</dbReference>
<dbReference type="RefSeq" id="WP_006036848.1">
    <property type="nucleotide sequence ID" value="NZ_AEDD01000002.1"/>
</dbReference>
<keyword evidence="2" id="KW-1185">Reference proteome</keyword>
<sequence length="372" mass="42172">MMIKTEGPSVNIPSYVYCLIPYIHEKLKSEGSASAISLMSNLDLAALPAYVRGATFESARTDFHIKGIFGFDSFTNLMKLELIEHHYDSFESGLASINRSFAEGKAVILSGSSYHLPYFSDYHNPWFIDNFGYTINSTMYIVGNHWFSVYGIDESGVRIYDPIPSKFAGTIPMEDFRLAWGGNGLIAELAHKKDIEKCKAYGQLNVGVGHIFDQTELNDLFLSTAITTASLYLKGDKFNLEAEHCWFGHAALAEFISDLEQLAGDNRHVQRIEGCLYSMRVNRYQIGDLLHDMRKLGLIPQNILDAYLPLHRKWETTYNAFAINMARKKDDLIERTIVLLKEALDMEKHLFTLLYRYLKGTPFLARSAGRGE</sequence>
<dbReference type="AlphaFoldDB" id="E0I5B1"/>
<dbReference type="STRING" id="717606.PaecuDRAFT_0833"/>
<accession>E0I5B1</accession>
<proteinExistence type="predicted"/>
<evidence type="ECO:0008006" key="3">
    <source>
        <dbReference type="Google" id="ProtNLM"/>
    </source>
</evidence>
<dbReference type="EMBL" id="AEDD01000002">
    <property type="protein sequence ID" value="EFM12153.1"/>
    <property type="molecule type" value="Genomic_DNA"/>
</dbReference>
<evidence type="ECO:0000313" key="2">
    <source>
        <dbReference type="Proteomes" id="UP000005387"/>
    </source>
</evidence>
<protein>
    <recommendedName>
        <fullName evidence="3">Butirosin biosynthesis protein H N-terminal domain-containing protein</fullName>
    </recommendedName>
</protein>
<gene>
    <name evidence="1" type="ORF">PaecuDRAFT_0833</name>
</gene>
<reference evidence="1 2" key="1">
    <citation type="submission" date="2010-07" db="EMBL/GenBank/DDBJ databases">
        <title>The draft genome of Paenibacillus curdlanolyticus YK9.</title>
        <authorList>
            <consortium name="US DOE Joint Genome Institute (JGI-PGF)"/>
            <person name="Lucas S."/>
            <person name="Copeland A."/>
            <person name="Lapidus A."/>
            <person name="Cheng J.-F."/>
            <person name="Bruce D."/>
            <person name="Goodwin L."/>
            <person name="Pitluck S."/>
            <person name="Land M.L."/>
            <person name="Hauser L."/>
            <person name="Chang Y.-J."/>
            <person name="Jeffries C."/>
            <person name="Anderson I.J."/>
            <person name="Johnson E."/>
            <person name="Loganathan U."/>
            <person name="Mulhopadhyay B."/>
            <person name="Kyrpides N."/>
            <person name="Woyke T.J."/>
        </authorList>
    </citation>
    <scope>NUCLEOTIDE SEQUENCE [LARGE SCALE GENOMIC DNA]</scope>
    <source>
        <strain evidence="1 2">YK9</strain>
    </source>
</reference>